<evidence type="ECO:0000313" key="1">
    <source>
        <dbReference type="EMBL" id="TWH62298.1"/>
    </source>
</evidence>
<dbReference type="EMBL" id="VLKE01000002">
    <property type="protein sequence ID" value="TWH62298.1"/>
    <property type="molecule type" value="Genomic_DNA"/>
</dbReference>
<protein>
    <submittedName>
        <fullName evidence="1">Uncharacterized protein</fullName>
    </submittedName>
</protein>
<organism evidence="1 2">
    <name type="scientific">Micromonospora olivasterospora</name>
    <dbReference type="NCBI Taxonomy" id="1880"/>
    <lineage>
        <taxon>Bacteria</taxon>
        <taxon>Bacillati</taxon>
        <taxon>Actinomycetota</taxon>
        <taxon>Actinomycetes</taxon>
        <taxon>Micromonosporales</taxon>
        <taxon>Micromonosporaceae</taxon>
        <taxon>Micromonospora</taxon>
    </lineage>
</organism>
<dbReference type="Proteomes" id="UP000319825">
    <property type="component" value="Unassembled WGS sequence"/>
</dbReference>
<name>A0A562HV07_MICOL</name>
<sequence length="104" mass="11405">MNPWRAGSEVVNLPVEALALLYLGLAERTEHAGVAAEFGAVLRDVAVDAGGRCILPHNRQLGLPRRDPLFQFLKAAHRLRFSPAAERVKGLRPGQLWLIFGARA</sequence>
<evidence type="ECO:0000313" key="2">
    <source>
        <dbReference type="Proteomes" id="UP000319825"/>
    </source>
</evidence>
<reference evidence="1 2" key="1">
    <citation type="submission" date="2019-07" db="EMBL/GenBank/DDBJ databases">
        <title>R&amp;d 2014.</title>
        <authorList>
            <person name="Klenk H.-P."/>
        </authorList>
    </citation>
    <scope>NUCLEOTIDE SEQUENCE [LARGE SCALE GENOMIC DNA]</scope>
    <source>
        <strain evidence="1 2">DSM 43868</strain>
    </source>
</reference>
<accession>A0A562HV07</accession>
<dbReference type="AlphaFoldDB" id="A0A562HV07"/>
<gene>
    <name evidence="1" type="ORF">JD77_06349</name>
</gene>
<keyword evidence="2" id="KW-1185">Reference proteome</keyword>
<comment type="caution">
    <text evidence="1">The sequence shown here is derived from an EMBL/GenBank/DDBJ whole genome shotgun (WGS) entry which is preliminary data.</text>
</comment>
<proteinExistence type="predicted"/>